<feature type="coiled-coil region" evidence="1">
    <location>
        <begin position="68"/>
        <end position="95"/>
    </location>
</feature>
<sequence>MKANIKKLQKHRVFSEEFKREIVSLFESGKFSVLQLEKLYGVSDSAIYQWIYKFSTFNEKGIRVVEMKESSVHKLKELEQKIKELEQAVGQKQIMVDYLEKMIDIAKEDLDIDIKKNYGNQRSAGSGNIPKKKNSP</sequence>
<dbReference type="Gene3D" id="1.10.10.10">
    <property type="entry name" value="Winged helix-like DNA-binding domain superfamily/Winged helix DNA-binding domain"/>
    <property type="match status" value="1"/>
</dbReference>
<organism evidence="2 3">
    <name type="scientific">Chryseobacterium gotjawalense</name>
    <dbReference type="NCBI Taxonomy" id="3042315"/>
    <lineage>
        <taxon>Bacteria</taxon>
        <taxon>Pseudomonadati</taxon>
        <taxon>Bacteroidota</taxon>
        <taxon>Flavobacteriia</taxon>
        <taxon>Flavobacteriales</taxon>
        <taxon>Weeksellaceae</taxon>
        <taxon>Chryseobacterium group</taxon>
        <taxon>Chryseobacterium</taxon>
    </lineage>
</organism>
<evidence type="ECO:0000256" key="1">
    <source>
        <dbReference type="SAM" id="Coils"/>
    </source>
</evidence>
<dbReference type="Proteomes" id="UP001241656">
    <property type="component" value="Chromosome"/>
</dbReference>
<dbReference type="EMBL" id="CP124855">
    <property type="protein sequence ID" value="WHF51411.1"/>
    <property type="molecule type" value="Genomic_DNA"/>
</dbReference>
<dbReference type="SUPFAM" id="SSF46689">
    <property type="entry name" value="Homeodomain-like"/>
    <property type="match status" value="1"/>
</dbReference>
<evidence type="ECO:0000313" key="3">
    <source>
        <dbReference type="Proteomes" id="UP001241656"/>
    </source>
</evidence>
<dbReference type="InterPro" id="IPR009057">
    <property type="entry name" value="Homeodomain-like_sf"/>
</dbReference>
<dbReference type="InterPro" id="IPR036388">
    <property type="entry name" value="WH-like_DNA-bd_sf"/>
</dbReference>
<evidence type="ECO:0000313" key="2">
    <source>
        <dbReference type="EMBL" id="WHF51411.1"/>
    </source>
</evidence>
<gene>
    <name evidence="2" type="ORF">QGN23_13445</name>
</gene>
<accession>A0ABY8RC66</accession>
<keyword evidence="3" id="KW-1185">Reference proteome</keyword>
<dbReference type="InterPro" id="IPR002514">
    <property type="entry name" value="Transposase_8"/>
</dbReference>
<protein>
    <submittedName>
        <fullName evidence="2">Transposase</fullName>
    </submittedName>
</protein>
<dbReference type="Pfam" id="PF01527">
    <property type="entry name" value="HTH_Tnp_1"/>
    <property type="match status" value="1"/>
</dbReference>
<dbReference type="RefSeq" id="WP_282904754.1">
    <property type="nucleotide sequence ID" value="NZ_CP124855.1"/>
</dbReference>
<proteinExistence type="predicted"/>
<name>A0ABY8RC66_9FLAO</name>
<keyword evidence="1" id="KW-0175">Coiled coil</keyword>
<reference evidence="2 3" key="1">
    <citation type="submission" date="2023-05" db="EMBL/GenBank/DDBJ databases">
        <title>Genomic insight into Chryseobacterium sp. wdc7 isolated forest soil (Gotjawal).</title>
        <authorList>
            <person name="Park S.-J."/>
        </authorList>
    </citation>
    <scope>NUCLEOTIDE SEQUENCE [LARGE SCALE GENOMIC DNA]</scope>
    <source>
        <strain evidence="3">wdc7</strain>
    </source>
</reference>